<dbReference type="GO" id="GO:0008195">
    <property type="term" value="F:phosphatidate phosphatase activity"/>
    <property type="evidence" value="ECO:0007669"/>
    <property type="project" value="TreeGrafter"/>
</dbReference>
<dbReference type="EMBL" id="LNIX01000066">
    <property type="protein sequence ID" value="OXA37034.1"/>
    <property type="molecule type" value="Genomic_DNA"/>
</dbReference>
<comment type="subcellular location">
    <subcellularLocation>
        <location evidence="1">Membrane</location>
        <topology evidence="1">Multi-pass membrane protein</topology>
    </subcellularLocation>
</comment>
<keyword evidence="9" id="KW-1185">Reference proteome</keyword>
<feature type="transmembrane region" description="Helical" evidence="6">
    <location>
        <begin position="69"/>
        <end position="88"/>
    </location>
</feature>
<feature type="domain" description="Phosphatidic acid phosphatase type 2/haloperoxidase" evidence="7">
    <location>
        <begin position="94"/>
        <end position="240"/>
    </location>
</feature>
<evidence type="ECO:0000313" key="8">
    <source>
        <dbReference type="EMBL" id="OXA37034.1"/>
    </source>
</evidence>
<evidence type="ECO:0000259" key="7">
    <source>
        <dbReference type="SMART" id="SM00014"/>
    </source>
</evidence>
<dbReference type="Pfam" id="PF01569">
    <property type="entry name" value="PAP2"/>
    <property type="match status" value="1"/>
</dbReference>
<feature type="transmembrane region" description="Helical" evidence="6">
    <location>
        <begin position="167"/>
        <end position="187"/>
    </location>
</feature>
<dbReference type="SMART" id="SM00014">
    <property type="entry name" value="acidPPc"/>
    <property type="match status" value="1"/>
</dbReference>
<dbReference type="InterPro" id="IPR000326">
    <property type="entry name" value="PAP2/HPO"/>
</dbReference>
<accession>A0A226CWP8</accession>
<comment type="caution">
    <text evidence="8">The sequence shown here is derived from an EMBL/GenBank/DDBJ whole genome shotgun (WGS) entry which is preliminary data.</text>
</comment>
<dbReference type="UniPathway" id="UPA00085"/>
<keyword evidence="4 6" id="KW-1133">Transmembrane helix</keyword>
<dbReference type="GO" id="GO:0046839">
    <property type="term" value="P:phospholipid dephosphorylation"/>
    <property type="evidence" value="ECO:0007669"/>
    <property type="project" value="TreeGrafter"/>
</dbReference>
<dbReference type="OrthoDB" id="10030083at2759"/>
<name>A0A226CWP8_FOLCA</name>
<sequence>MDIFIKIKDLLISVPGPAWAEILIRVILLGIFLALELLSVPPFVRVIQPEEAWLYKFPMSSSALVTSEALSWLMVCSCIAVIFIAYGINRNLRSGLIALLVPTLAIPLTGVITNVLKITVGRPRPDYFNRCYGDGYMMVKDVKKACTGDVGKIRDGRKSFPSGHSSLSFCALGFISVFLASQLRTFATKGKGASWRLIITLIPLLAATLVAVSRLCDYRHHWQDVAVGAILGFSIMYAVFQQYFPPLNSINCQTPYSFLENQVQYDSLEMVSSSGSESRN</sequence>
<comment type="similarity">
    <text evidence="2">Belongs to the PA-phosphatase related phosphoesterase family.</text>
</comment>
<dbReference type="AlphaFoldDB" id="A0A226CWP8"/>
<evidence type="ECO:0000256" key="6">
    <source>
        <dbReference type="SAM" id="Phobius"/>
    </source>
</evidence>
<feature type="transmembrane region" description="Helical" evidence="6">
    <location>
        <begin position="94"/>
        <end position="116"/>
    </location>
</feature>
<keyword evidence="5 6" id="KW-0472">Membrane</keyword>
<evidence type="ECO:0000256" key="3">
    <source>
        <dbReference type="ARBA" id="ARBA00022692"/>
    </source>
</evidence>
<dbReference type="Proteomes" id="UP000198287">
    <property type="component" value="Unassembled WGS sequence"/>
</dbReference>
<feature type="transmembrane region" description="Helical" evidence="6">
    <location>
        <begin position="225"/>
        <end position="244"/>
    </location>
</feature>
<dbReference type="InterPro" id="IPR043216">
    <property type="entry name" value="PAP-like"/>
</dbReference>
<proteinExistence type="inferred from homology"/>
<feature type="transmembrane region" description="Helical" evidence="6">
    <location>
        <begin position="22"/>
        <end position="48"/>
    </location>
</feature>
<evidence type="ECO:0000256" key="1">
    <source>
        <dbReference type="ARBA" id="ARBA00004141"/>
    </source>
</evidence>
<dbReference type="Gene3D" id="1.20.144.10">
    <property type="entry name" value="Phosphatidic acid phosphatase type 2/haloperoxidase"/>
    <property type="match status" value="1"/>
</dbReference>
<reference evidence="8 9" key="1">
    <citation type="submission" date="2015-12" db="EMBL/GenBank/DDBJ databases">
        <title>The genome of Folsomia candida.</title>
        <authorList>
            <person name="Faddeeva A."/>
            <person name="Derks M.F."/>
            <person name="Anvar Y."/>
            <person name="Smit S."/>
            <person name="Van Straalen N."/>
            <person name="Roelofs D."/>
        </authorList>
    </citation>
    <scope>NUCLEOTIDE SEQUENCE [LARGE SCALE GENOMIC DNA]</scope>
    <source>
        <strain evidence="8 9">VU population</strain>
        <tissue evidence="8">Whole body</tissue>
    </source>
</reference>
<dbReference type="PANTHER" id="PTHR10165">
    <property type="entry name" value="LIPID PHOSPHATE PHOSPHATASE"/>
    <property type="match status" value="1"/>
</dbReference>
<dbReference type="GO" id="GO:0016020">
    <property type="term" value="C:membrane"/>
    <property type="evidence" value="ECO:0007669"/>
    <property type="project" value="UniProtKB-SubCell"/>
</dbReference>
<dbReference type="InterPro" id="IPR036938">
    <property type="entry name" value="PAP2/HPO_sf"/>
</dbReference>
<gene>
    <name evidence="8" type="ORF">Fcan01_28224</name>
</gene>
<dbReference type="PANTHER" id="PTHR10165:SF35">
    <property type="entry name" value="RE23632P"/>
    <property type="match status" value="1"/>
</dbReference>
<keyword evidence="3 6" id="KW-0812">Transmembrane</keyword>
<evidence type="ECO:0000256" key="4">
    <source>
        <dbReference type="ARBA" id="ARBA00022989"/>
    </source>
</evidence>
<evidence type="ECO:0000313" key="9">
    <source>
        <dbReference type="Proteomes" id="UP000198287"/>
    </source>
</evidence>
<dbReference type="CDD" id="cd03390">
    <property type="entry name" value="PAP2_containing_1_like"/>
    <property type="match status" value="1"/>
</dbReference>
<dbReference type="GO" id="GO:0006644">
    <property type="term" value="P:phospholipid metabolic process"/>
    <property type="evidence" value="ECO:0007669"/>
    <property type="project" value="UniProtKB-UniPathway"/>
</dbReference>
<feature type="transmembrane region" description="Helical" evidence="6">
    <location>
        <begin position="193"/>
        <end position="213"/>
    </location>
</feature>
<evidence type="ECO:0000256" key="2">
    <source>
        <dbReference type="ARBA" id="ARBA00008816"/>
    </source>
</evidence>
<dbReference type="OMA" id="CTPLIVI"/>
<protein>
    <submittedName>
        <fullName evidence="8">Phosphatidate phosphatase PPAPDC1A</fullName>
    </submittedName>
</protein>
<dbReference type="SUPFAM" id="SSF48317">
    <property type="entry name" value="Acid phosphatase/Vanadium-dependent haloperoxidase"/>
    <property type="match status" value="1"/>
</dbReference>
<evidence type="ECO:0000256" key="5">
    <source>
        <dbReference type="ARBA" id="ARBA00023136"/>
    </source>
</evidence>
<organism evidence="8 9">
    <name type="scientific">Folsomia candida</name>
    <name type="common">Springtail</name>
    <dbReference type="NCBI Taxonomy" id="158441"/>
    <lineage>
        <taxon>Eukaryota</taxon>
        <taxon>Metazoa</taxon>
        <taxon>Ecdysozoa</taxon>
        <taxon>Arthropoda</taxon>
        <taxon>Hexapoda</taxon>
        <taxon>Collembola</taxon>
        <taxon>Entomobryomorpha</taxon>
        <taxon>Isotomoidea</taxon>
        <taxon>Isotomidae</taxon>
        <taxon>Proisotominae</taxon>
        <taxon>Folsomia</taxon>
    </lineage>
</organism>
<dbReference type="STRING" id="158441.A0A226CWP8"/>